<accession>A0ABX1D2B4</accession>
<evidence type="ECO:0000313" key="7">
    <source>
        <dbReference type="Proteomes" id="UP000703674"/>
    </source>
</evidence>
<feature type="transmembrane region" description="Helical" evidence="5">
    <location>
        <begin position="6"/>
        <end position="25"/>
    </location>
</feature>
<feature type="transmembrane region" description="Helical" evidence="5">
    <location>
        <begin position="37"/>
        <end position="59"/>
    </location>
</feature>
<dbReference type="EMBL" id="JAAVJR010000003">
    <property type="protein sequence ID" value="NJW52691.1"/>
    <property type="molecule type" value="Genomic_DNA"/>
</dbReference>
<evidence type="ECO:0000256" key="2">
    <source>
        <dbReference type="ARBA" id="ARBA00022692"/>
    </source>
</evidence>
<name>A0ABX1D2B4_9FLAO</name>
<feature type="transmembrane region" description="Helical" evidence="5">
    <location>
        <begin position="222"/>
        <end position="243"/>
    </location>
</feature>
<evidence type="ECO:0000256" key="3">
    <source>
        <dbReference type="ARBA" id="ARBA00022989"/>
    </source>
</evidence>
<proteinExistence type="predicted"/>
<reference evidence="6 7" key="1">
    <citation type="submission" date="2020-03" db="EMBL/GenBank/DDBJ databases">
        <title>Salinimicrobium sp. nov, isolated from SCS.</title>
        <authorList>
            <person name="Cao W.R."/>
        </authorList>
    </citation>
    <scope>NUCLEOTIDE SEQUENCE [LARGE SCALE GENOMIC DNA]</scope>
    <source>
        <strain evidence="7">J15B91</strain>
    </source>
</reference>
<feature type="transmembrane region" description="Helical" evidence="5">
    <location>
        <begin position="164"/>
        <end position="185"/>
    </location>
</feature>
<evidence type="ECO:0000256" key="5">
    <source>
        <dbReference type="SAM" id="Phobius"/>
    </source>
</evidence>
<evidence type="ECO:0000256" key="4">
    <source>
        <dbReference type="ARBA" id="ARBA00023136"/>
    </source>
</evidence>
<keyword evidence="4 5" id="KW-0472">Membrane</keyword>
<keyword evidence="3 5" id="KW-1133">Transmembrane helix</keyword>
<keyword evidence="2 5" id="KW-0812">Transmembrane</keyword>
<protein>
    <submittedName>
        <fullName evidence="6">ZIP family metal transporter</fullName>
    </submittedName>
</protein>
<dbReference type="Pfam" id="PF02535">
    <property type="entry name" value="Zip"/>
    <property type="match status" value="1"/>
</dbReference>
<dbReference type="PANTHER" id="PTHR11040">
    <property type="entry name" value="ZINC/IRON TRANSPORTER"/>
    <property type="match status" value="1"/>
</dbReference>
<sequence>MSEFLMVLLLAAMPALGNFSGGLLAEWINVSEKTLNLALHFAAGIILAVVGLELMPTALEVEQPWIPIAAFMGGGFTFLLLEKAVHFIKDRFGGEGKATGSAWGIYLGVAIDLFSDGIMIGTGSTVSVSLGLLLALGQVPADIPEGFATIATFKSKGVPKKMRYLLAAGFTIPILLGATIGFWTMRNSGDLIKFSLLAFTAGILLSVAIEEILTEAHGKPDPVYASVLLTSGFSLFALLTVYLEG</sequence>
<evidence type="ECO:0000313" key="6">
    <source>
        <dbReference type="EMBL" id="NJW52691.1"/>
    </source>
</evidence>
<comment type="caution">
    <text evidence="6">The sequence shown here is derived from an EMBL/GenBank/DDBJ whole genome shotgun (WGS) entry which is preliminary data.</text>
</comment>
<keyword evidence="7" id="KW-1185">Reference proteome</keyword>
<gene>
    <name evidence="6" type="ORF">HC175_07135</name>
</gene>
<feature type="transmembrane region" description="Helical" evidence="5">
    <location>
        <begin position="65"/>
        <end position="81"/>
    </location>
</feature>
<organism evidence="6 7">
    <name type="scientific">Salinimicrobium oceani</name>
    <dbReference type="NCBI Taxonomy" id="2722702"/>
    <lineage>
        <taxon>Bacteria</taxon>
        <taxon>Pseudomonadati</taxon>
        <taxon>Bacteroidota</taxon>
        <taxon>Flavobacteriia</taxon>
        <taxon>Flavobacteriales</taxon>
        <taxon>Flavobacteriaceae</taxon>
        <taxon>Salinimicrobium</taxon>
    </lineage>
</organism>
<dbReference type="InterPro" id="IPR003689">
    <property type="entry name" value="ZIP"/>
</dbReference>
<feature type="transmembrane region" description="Helical" evidence="5">
    <location>
        <begin position="191"/>
        <end position="210"/>
    </location>
</feature>
<comment type="subcellular location">
    <subcellularLocation>
        <location evidence="1">Membrane</location>
        <topology evidence="1">Multi-pass membrane protein</topology>
    </subcellularLocation>
</comment>
<dbReference type="RefSeq" id="WP_168137806.1">
    <property type="nucleotide sequence ID" value="NZ_JAAVJR010000003.1"/>
</dbReference>
<dbReference type="Proteomes" id="UP000703674">
    <property type="component" value="Unassembled WGS sequence"/>
</dbReference>
<evidence type="ECO:0000256" key="1">
    <source>
        <dbReference type="ARBA" id="ARBA00004141"/>
    </source>
</evidence>